<dbReference type="Proteomes" id="UP001642409">
    <property type="component" value="Unassembled WGS sequence"/>
</dbReference>
<protein>
    <submittedName>
        <fullName evidence="2">Hypothetical_protein</fullName>
    </submittedName>
</protein>
<organism evidence="1">
    <name type="scientific">Hexamita inflata</name>
    <dbReference type="NCBI Taxonomy" id="28002"/>
    <lineage>
        <taxon>Eukaryota</taxon>
        <taxon>Metamonada</taxon>
        <taxon>Diplomonadida</taxon>
        <taxon>Hexamitidae</taxon>
        <taxon>Hexamitinae</taxon>
        <taxon>Hexamita</taxon>
    </lineage>
</organism>
<dbReference type="EMBL" id="CAXDID020000121">
    <property type="protein sequence ID" value="CAL6031871.1"/>
    <property type="molecule type" value="Genomic_DNA"/>
</dbReference>
<proteinExistence type="predicted"/>
<reference evidence="1" key="1">
    <citation type="submission" date="2023-06" db="EMBL/GenBank/DDBJ databases">
        <authorList>
            <person name="Kurt Z."/>
        </authorList>
    </citation>
    <scope>NUCLEOTIDE SEQUENCE</scope>
</reference>
<dbReference type="EMBL" id="CATOUU010000806">
    <property type="protein sequence ID" value="CAI9950008.1"/>
    <property type="molecule type" value="Genomic_DNA"/>
</dbReference>
<sequence length="248" mass="29039">MKLKPDNQILFISNRMQAFDYYWLIQKLKQYKYECQPSILLVTSILLIQLIHSSHFLPGHDHQNQPNSNHGRLNPPEAVSDFVQNLFLLVRFLGVRFVQQFQAQVVYRLSRSQTFLFAGVQFVLAKGEFIKQIRLSRLSQNIIHKYIHISLSFNRFKIYSKSFSQSLLTVDNCSDQQRINSGRVVEMKYCSFNCKCSLKDQRSQQELAQVQLVEVITKQPIQMVQCILVNIFSGYYHFSTIKQDSDTN</sequence>
<accession>A0AA86UUI4</accession>
<dbReference type="AlphaFoldDB" id="A0AA86UUI4"/>
<keyword evidence="3" id="KW-1185">Reference proteome</keyword>
<evidence type="ECO:0000313" key="3">
    <source>
        <dbReference type="Proteomes" id="UP001642409"/>
    </source>
</evidence>
<evidence type="ECO:0000313" key="2">
    <source>
        <dbReference type="EMBL" id="CAL6031871.1"/>
    </source>
</evidence>
<reference evidence="2 3" key="2">
    <citation type="submission" date="2024-07" db="EMBL/GenBank/DDBJ databases">
        <authorList>
            <person name="Akdeniz Z."/>
        </authorList>
    </citation>
    <scope>NUCLEOTIDE SEQUENCE [LARGE SCALE GENOMIC DNA]</scope>
</reference>
<evidence type="ECO:0000313" key="1">
    <source>
        <dbReference type="EMBL" id="CAI9950008.1"/>
    </source>
</evidence>
<gene>
    <name evidence="2" type="ORF">HINF_LOCUS34210</name>
    <name evidence="1" type="ORF">HINF_LOCUS37653</name>
</gene>
<name>A0AA86UUI4_9EUKA</name>
<comment type="caution">
    <text evidence="1">The sequence shown here is derived from an EMBL/GenBank/DDBJ whole genome shotgun (WGS) entry which is preliminary data.</text>
</comment>